<evidence type="ECO:0000313" key="4">
    <source>
        <dbReference type="Proteomes" id="UP000321085"/>
    </source>
</evidence>
<keyword evidence="1" id="KW-0175">Coiled coil</keyword>
<protein>
    <recommendedName>
        <fullName evidence="2">DUF6894 domain-containing protein</fullName>
    </recommendedName>
</protein>
<evidence type="ECO:0000313" key="3">
    <source>
        <dbReference type="EMBL" id="GEO19275.1"/>
    </source>
</evidence>
<feature type="coiled-coil region" evidence="1">
    <location>
        <begin position="16"/>
        <end position="43"/>
    </location>
</feature>
<comment type="caution">
    <text evidence="3">The sequence shown here is derived from an EMBL/GenBank/DDBJ whole genome shotgun (WGS) entry which is preliminary data.</text>
</comment>
<dbReference type="AlphaFoldDB" id="A0A512C509"/>
<evidence type="ECO:0000259" key="2">
    <source>
        <dbReference type="Pfam" id="PF21834"/>
    </source>
</evidence>
<dbReference type="Proteomes" id="UP000321085">
    <property type="component" value="Unassembled WGS sequence"/>
</dbReference>
<organism evidence="3 4">
    <name type="scientific">Microvirga aerophila</name>
    <dbReference type="NCBI Taxonomy" id="670291"/>
    <lineage>
        <taxon>Bacteria</taxon>
        <taxon>Pseudomonadati</taxon>
        <taxon>Pseudomonadota</taxon>
        <taxon>Alphaproteobacteria</taxon>
        <taxon>Hyphomicrobiales</taxon>
        <taxon>Methylobacteriaceae</taxon>
        <taxon>Microvirga</taxon>
    </lineage>
</organism>
<feature type="domain" description="DUF6894" evidence="2">
    <location>
        <begin position="3"/>
        <end position="71"/>
    </location>
</feature>
<proteinExistence type="predicted"/>
<evidence type="ECO:0000256" key="1">
    <source>
        <dbReference type="SAM" id="Coils"/>
    </source>
</evidence>
<dbReference type="EMBL" id="BJYU01000391">
    <property type="protein sequence ID" value="GEO19275.1"/>
    <property type="molecule type" value="Genomic_DNA"/>
</dbReference>
<sequence>MPRYFFDTHDGTRFTRDDKGKELKDLEAAKAEAKKALPDIVKDEVSDGDRRAFVVIVKDEAVRPILRVTLSLNVETLSQGSTEAAR</sequence>
<gene>
    <name evidence="3" type="ORF">MAE02_69710</name>
</gene>
<keyword evidence="4" id="KW-1185">Reference proteome</keyword>
<reference evidence="3 4" key="1">
    <citation type="submission" date="2019-07" db="EMBL/GenBank/DDBJ databases">
        <title>Whole genome shotgun sequence of Microvirga aerophila NBRC 106136.</title>
        <authorList>
            <person name="Hosoyama A."/>
            <person name="Uohara A."/>
            <person name="Ohji S."/>
            <person name="Ichikawa N."/>
        </authorList>
    </citation>
    <scope>NUCLEOTIDE SEQUENCE [LARGE SCALE GENOMIC DNA]</scope>
    <source>
        <strain evidence="3 4">NBRC 106136</strain>
    </source>
</reference>
<dbReference type="Pfam" id="PF21834">
    <property type="entry name" value="DUF6894"/>
    <property type="match status" value="1"/>
</dbReference>
<dbReference type="InterPro" id="IPR054189">
    <property type="entry name" value="DUF6894"/>
</dbReference>
<dbReference type="RefSeq" id="WP_147023436.1">
    <property type="nucleotide sequence ID" value="NZ_BJYU01000391.1"/>
</dbReference>
<name>A0A512C509_9HYPH</name>
<accession>A0A512C509</accession>